<dbReference type="InterPro" id="IPR015943">
    <property type="entry name" value="WD40/YVTN_repeat-like_dom_sf"/>
</dbReference>
<dbReference type="Gene3D" id="1.25.40.700">
    <property type="match status" value="1"/>
</dbReference>
<evidence type="ECO:0000313" key="7">
    <source>
        <dbReference type="Proteomes" id="UP000663889"/>
    </source>
</evidence>
<dbReference type="SUPFAM" id="SSF117289">
    <property type="entry name" value="Nucleoporin domain"/>
    <property type="match status" value="1"/>
</dbReference>
<dbReference type="GO" id="GO:0017056">
    <property type="term" value="F:structural constituent of nuclear pore"/>
    <property type="evidence" value="ECO:0007669"/>
    <property type="project" value="InterPro"/>
</dbReference>
<comment type="similarity">
    <text evidence="2">Belongs to the nucleoporin Nup133 family.</text>
</comment>
<dbReference type="GO" id="GO:0031080">
    <property type="term" value="C:nuclear pore outer ring"/>
    <property type="evidence" value="ECO:0007669"/>
    <property type="project" value="TreeGrafter"/>
</dbReference>
<comment type="caution">
    <text evidence="6">The sequence shown here is derived from an EMBL/GenBank/DDBJ whole genome shotgun (WGS) entry which is preliminary data.</text>
</comment>
<dbReference type="InterPro" id="IPR037624">
    <property type="entry name" value="Nup133-like"/>
</dbReference>
<protein>
    <recommendedName>
        <fullName evidence="5">Nucleoporin Nup133/Nup155-like N-terminal domain-containing protein</fullName>
    </recommendedName>
</protein>
<dbReference type="Gene3D" id="2.130.10.10">
    <property type="entry name" value="YVTN repeat-like/Quinoprotein amine dehydrogenase"/>
    <property type="match status" value="1"/>
</dbReference>
<evidence type="ECO:0000256" key="4">
    <source>
        <dbReference type="ARBA" id="ARBA00023242"/>
    </source>
</evidence>
<organism evidence="6 7">
    <name type="scientific">Rotaria sordida</name>
    <dbReference type="NCBI Taxonomy" id="392033"/>
    <lineage>
        <taxon>Eukaryota</taxon>
        <taxon>Metazoa</taxon>
        <taxon>Spiralia</taxon>
        <taxon>Gnathifera</taxon>
        <taxon>Rotifera</taxon>
        <taxon>Eurotatoria</taxon>
        <taxon>Bdelloidea</taxon>
        <taxon>Philodinida</taxon>
        <taxon>Philodinidae</taxon>
        <taxon>Rotaria</taxon>
    </lineage>
</organism>
<name>A0A813V0F7_9BILA</name>
<dbReference type="AlphaFoldDB" id="A0A813V0F7"/>
<dbReference type="Proteomes" id="UP000663889">
    <property type="component" value="Unassembled WGS sequence"/>
</dbReference>
<comment type="subcellular location">
    <subcellularLocation>
        <location evidence="1">Nucleus</location>
    </subcellularLocation>
</comment>
<keyword evidence="4" id="KW-0539">Nucleus</keyword>
<evidence type="ECO:0000256" key="2">
    <source>
        <dbReference type="ARBA" id="ARBA00005569"/>
    </source>
</evidence>
<sequence>MNLSTNDLSFLSDRSRQRSMISAGFQLSSSSVNSPFEQYSSKLPASVRGALNHTADISLLSARFSRNGYCWLVSGQTAYVWLVSGSNRITDAIIHQELKLPECALGQQANLIELFSINADDDDYCSCLALTCDGYARYWRTIVRPNDYYDVKLEFDQIELLCHFKDDICICGSYSGRLYTIPCNALCNKAYIRPSSSSLLSSIGFGLKSMLFGTSRQMKDNEILRCLHSLKTDTSTQTTITMNVDLISLTDQHLYFWYLAENDIQLVHSIDLQEIFVHEAKKDQKSNENHRDVSCISLSVTQETIYILAVHHSTQDYRLMLGIFSLNHSGVQLVSFIFLTNHLNIRLDEIIVKPYVRIFAVPNQPAILVHTKKDAFIYTGPDYSVLLRANFSNLNETILGSGLCAQRLLIFCHVQGLITPRAQDLMTAQLAKKNDIYNYYFSFLKLINVWNKLHVAHFNNGIYHTKQILQQFGEKLQCAKAFAQTSQQSLYLQAAFRSTSRYNQISHISEVITTIVLGVIEASRTIEIQSYEEATRLLLIAFDSIQKYRQEHEQESAISSNPIDDEDFSQSMICQPWILYEHNLNDLYMLHCTQHFEQALELCESREVRERLLTMISRLVYHILDEYRLYICDLYSDNELNNDMEQRPWINYKQTRSLLIKIFIKLKDFSKGKQLAEEFEDYQSLIEICDELKDIEQLRMYIEQYGDKFMIIFDEYLRSKSALSVLFQKEYFDLKSVQRYLKSKPEFAWMVDIKNRDYEHASLSSLQQVAETIGKRQTLLAISKFALLASSHNEIRNAEAIKLRLRFIENEENLCQQRLDLLSNLDESERLKQPLISAKDMIKNLILKKNTSQSLLQRYCSALKILSQMETNPDFDQLRLFIFSQAILVDPLKPISNSVDPLSCNAKTLLSQLFDYIKHENLDKYNIIPSREKLQSSNELISFQNNHDFQEALSAIYSSLLTR</sequence>
<evidence type="ECO:0000256" key="1">
    <source>
        <dbReference type="ARBA" id="ARBA00004123"/>
    </source>
</evidence>
<dbReference type="Gene3D" id="1.20.58.1380">
    <property type="match status" value="1"/>
</dbReference>
<reference evidence="6" key="1">
    <citation type="submission" date="2021-02" db="EMBL/GenBank/DDBJ databases">
        <authorList>
            <person name="Nowell W R."/>
        </authorList>
    </citation>
    <scope>NUCLEOTIDE SEQUENCE</scope>
</reference>
<dbReference type="EMBL" id="CAJNOU010000044">
    <property type="protein sequence ID" value="CAF0829908.1"/>
    <property type="molecule type" value="Genomic_DNA"/>
</dbReference>
<dbReference type="InterPro" id="IPR014908">
    <property type="entry name" value="Nucleoporin_Nup133/Nup155_N"/>
</dbReference>
<proteinExistence type="inferred from homology"/>
<dbReference type="GO" id="GO:0000972">
    <property type="term" value="P:transcription-dependent tethering of RNA polymerase II gene DNA at nuclear periphery"/>
    <property type="evidence" value="ECO:0007669"/>
    <property type="project" value="TreeGrafter"/>
</dbReference>
<keyword evidence="3" id="KW-0813">Transport</keyword>
<dbReference type="PANTHER" id="PTHR13405:SF11">
    <property type="entry name" value="NUCLEAR PORE COMPLEX PROTEIN NUP133"/>
    <property type="match status" value="1"/>
</dbReference>
<evidence type="ECO:0000313" key="6">
    <source>
        <dbReference type="EMBL" id="CAF0829908.1"/>
    </source>
</evidence>
<dbReference type="GO" id="GO:0006606">
    <property type="term" value="P:protein import into nucleus"/>
    <property type="evidence" value="ECO:0007669"/>
    <property type="project" value="TreeGrafter"/>
</dbReference>
<accession>A0A813V0F7</accession>
<dbReference type="GO" id="GO:0016973">
    <property type="term" value="P:poly(A)+ mRNA export from nucleus"/>
    <property type="evidence" value="ECO:0007669"/>
    <property type="project" value="TreeGrafter"/>
</dbReference>
<feature type="domain" description="Nucleoporin Nup133/Nup155-like N-terminal" evidence="5">
    <location>
        <begin position="35"/>
        <end position="390"/>
    </location>
</feature>
<gene>
    <name evidence="6" type="ORF">SEV965_LOCUS2064</name>
</gene>
<evidence type="ECO:0000259" key="5">
    <source>
        <dbReference type="Pfam" id="PF08801"/>
    </source>
</evidence>
<dbReference type="PANTHER" id="PTHR13405">
    <property type="entry name" value="NUCLEAR PORE COMPLEX PROTEIN NUP133"/>
    <property type="match status" value="1"/>
</dbReference>
<dbReference type="Pfam" id="PF08801">
    <property type="entry name" value="Nucleoporin_N"/>
    <property type="match status" value="1"/>
</dbReference>
<evidence type="ECO:0000256" key="3">
    <source>
        <dbReference type="ARBA" id="ARBA00022448"/>
    </source>
</evidence>